<keyword evidence="4" id="KW-1185">Reference proteome</keyword>
<organism evidence="1 3">
    <name type="scientific">Caldalkalibacillus thermarum (strain TA2.A1)</name>
    <dbReference type="NCBI Taxonomy" id="986075"/>
    <lineage>
        <taxon>Bacteria</taxon>
        <taxon>Bacillati</taxon>
        <taxon>Bacillota</taxon>
        <taxon>Bacilli</taxon>
        <taxon>Bacillales</taxon>
        <taxon>Bacillaceae</taxon>
        <taxon>Caldalkalibacillus</taxon>
    </lineage>
</organism>
<reference evidence="2 4" key="2">
    <citation type="journal article" date="2020" name="Extremophiles">
        <title>Genomic analysis of Caldalkalibacillus thermarum TA2.A1 reveals aerobic alkaliphilic metabolism and evolutionary hallmarks linking alkaliphilic bacteria and plant life.</title>
        <authorList>
            <person name="de Jong S.I."/>
            <person name="van den Broek M.A."/>
            <person name="Merkel A.Y."/>
            <person name="de la Torre Cortes P."/>
            <person name="Kalamorz F."/>
            <person name="Cook G.M."/>
            <person name="van Loosdrecht M.C.M."/>
            <person name="McMillan D.G.G."/>
        </authorList>
    </citation>
    <scope>NUCLEOTIDE SEQUENCE [LARGE SCALE GENOMIC DNA]</scope>
    <source>
        <strain evidence="2 4">TA2.A1</strain>
    </source>
</reference>
<reference evidence="1 3" key="1">
    <citation type="journal article" date="2011" name="J. Bacteriol.">
        <title>Draft genome sequence of the thermoalkaliphilic Caldalkalibacillus thermarum strain TA2.A1.</title>
        <authorList>
            <person name="Kalamorz F."/>
            <person name="Keis S."/>
            <person name="McMillan D.G."/>
            <person name="Olsson K."/>
            <person name="Stanton J.A."/>
            <person name="Stockwell P."/>
            <person name="Black M.A."/>
            <person name="Klingeman D.M."/>
            <person name="Land M.L."/>
            <person name="Han C.S."/>
            <person name="Martin S.L."/>
            <person name="Becher S.A."/>
            <person name="Peddie C.J."/>
            <person name="Morgan H.W."/>
            <person name="Matthies D."/>
            <person name="Preiss L."/>
            <person name="Meier T."/>
            <person name="Brown S.D."/>
            <person name="Cook G.M."/>
        </authorList>
    </citation>
    <scope>NUCLEOTIDE SEQUENCE [LARGE SCALE GENOMIC DNA]</scope>
    <source>
        <strain evidence="1 3">TA2.A1</strain>
    </source>
</reference>
<dbReference type="AlphaFoldDB" id="F5L5D7"/>
<reference evidence="2" key="3">
    <citation type="submission" date="2021-08" db="EMBL/GenBank/DDBJ databases">
        <authorList>
            <person name="de Jong S."/>
            <person name="van den Broek M."/>
            <person name="Merkel A."/>
            <person name="de la Torre Cortes P."/>
            <person name="Kalamorz F."/>
            <person name="Cook G."/>
            <person name="van Loosdrecht M."/>
            <person name="McMillan D."/>
        </authorList>
    </citation>
    <scope>NUCLEOTIDE SEQUENCE</scope>
    <source>
        <strain evidence="2">TA2.A1</strain>
    </source>
</reference>
<name>F5L5D7_CALTT</name>
<proteinExistence type="predicted"/>
<evidence type="ECO:0000313" key="2">
    <source>
        <dbReference type="EMBL" id="QZT34676.1"/>
    </source>
</evidence>
<dbReference type="Proteomes" id="UP000825179">
    <property type="component" value="Chromosome"/>
</dbReference>
<evidence type="ECO:0000313" key="4">
    <source>
        <dbReference type="Proteomes" id="UP000825179"/>
    </source>
</evidence>
<sequence>MLGWNTYSRYHIEDNWTDNFISELRTHRHEIESLADQASGELKEDLINAVSLLNIAMEEKDVVALLYVHRILHDLDVFIYGYDAEMFMYTKTIHDNDRIDAYIAKKQ</sequence>
<dbReference type="KEGG" id="cthu:HUR95_04880"/>
<dbReference type="EMBL" id="CP082237">
    <property type="protein sequence ID" value="QZT34676.1"/>
    <property type="molecule type" value="Genomic_DNA"/>
</dbReference>
<evidence type="ECO:0000313" key="3">
    <source>
        <dbReference type="Proteomes" id="UP000010716"/>
    </source>
</evidence>
<accession>F5L5D7</accession>
<dbReference type="Proteomes" id="UP000010716">
    <property type="component" value="Unassembled WGS sequence"/>
</dbReference>
<dbReference type="RefSeq" id="WP_007503700.1">
    <property type="nucleotide sequence ID" value="NZ_AFCE01000105.1"/>
</dbReference>
<dbReference type="EMBL" id="AFCE01000105">
    <property type="protein sequence ID" value="EGL83436.1"/>
    <property type="molecule type" value="Genomic_DNA"/>
</dbReference>
<protein>
    <submittedName>
        <fullName evidence="1">Uncharacterized protein</fullName>
    </submittedName>
</protein>
<evidence type="ECO:0000313" key="1">
    <source>
        <dbReference type="EMBL" id="EGL83436.1"/>
    </source>
</evidence>
<gene>
    <name evidence="1" type="ORF">CathTA2_1000</name>
    <name evidence="2" type="ORF">HUR95_04880</name>
</gene>
<dbReference type="OrthoDB" id="2087420at2"/>